<name>A0ABW5RHF0_9BACL</name>
<dbReference type="EMBL" id="JBHUMM010000044">
    <property type="protein sequence ID" value="MFD2673497.1"/>
    <property type="molecule type" value="Genomic_DNA"/>
</dbReference>
<feature type="region of interest" description="Disordered" evidence="1">
    <location>
        <begin position="32"/>
        <end position="69"/>
    </location>
</feature>
<dbReference type="RefSeq" id="WP_379931082.1">
    <property type="nucleotide sequence ID" value="NZ_JBHUMM010000044.1"/>
</dbReference>
<evidence type="ECO:0000256" key="1">
    <source>
        <dbReference type="SAM" id="MobiDB-lite"/>
    </source>
</evidence>
<dbReference type="Proteomes" id="UP001597497">
    <property type="component" value="Unassembled WGS sequence"/>
</dbReference>
<evidence type="ECO:0000313" key="4">
    <source>
        <dbReference type="Proteomes" id="UP001597497"/>
    </source>
</evidence>
<accession>A0ABW5RHF0</accession>
<comment type="caution">
    <text evidence="3">The sequence shown here is derived from an EMBL/GenBank/DDBJ whole genome shotgun (WGS) entry which is preliminary data.</text>
</comment>
<feature type="compositionally biased region" description="Low complexity" evidence="1">
    <location>
        <begin position="32"/>
        <end position="47"/>
    </location>
</feature>
<gene>
    <name evidence="3" type="ORF">ACFSUC_18265</name>
</gene>
<dbReference type="PROSITE" id="PS51257">
    <property type="entry name" value="PROKAR_LIPOPROTEIN"/>
    <property type="match status" value="1"/>
</dbReference>
<sequence length="232" mass="25297">MNRSKQLAVVVAITAVIVTGCGQNNNNLNHTAVNNLPSNNSSSNEGSKGQNEPSVPPEEQAPTEEQIEETNEIQKQITFFYTDTNLMNMYRVDGEITAESKEELPLKALEAWIAGPEQEELVSLLPSTVEVLDVSIKEDVAYVNFSENLLETNVGSGGELFLIDQIALLMNQFGASSTQILIEGNMRESLMGHVSTNQPHPAPNPEDFEWLPVEDDPSMSVEPTDPDAAPAT</sequence>
<evidence type="ECO:0000313" key="3">
    <source>
        <dbReference type="EMBL" id="MFD2673497.1"/>
    </source>
</evidence>
<dbReference type="Pfam" id="PF10646">
    <property type="entry name" value="Germane"/>
    <property type="match status" value="1"/>
</dbReference>
<feature type="region of interest" description="Disordered" evidence="1">
    <location>
        <begin position="192"/>
        <end position="232"/>
    </location>
</feature>
<reference evidence="4" key="1">
    <citation type="journal article" date="2019" name="Int. J. Syst. Evol. Microbiol.">
        <title>The Global Catalogue of Microorganisms (GCM) 10K type strain sequencing project: providing services to taxonomists for standard genome sequencing and annotation.</title>
        <authorList>
            <consortium name="The Broad Institute Genomics Platform"/>
            <consortium name="The Broad Institute Genome Sequencing Center for Infectious Disease"/>
            <person name="Wu L."/>
            <person name="Ma J."/>
        </authorList>
    </citation>
    <scope>NUCLEOTIDE SEQUENCE [LARGE SCALE GENOMIC DNA]</scope>
    <source>
        <strain evidence="4">KCTC 33676</strain>
    </source>
</reference>
<organism evidence="3 4">
    <name type="scientific">Marinicrinis sediminis</name>
    <dbReference type="NCBI Taxonomy" id="1652465"/>
    <lineage>
        <taxon>Bacteria</taxon>
        <taxon>Bacillati</taxon>
        <taxon>Bacillota</taxon>
        <taxon>Bacilli</taxon>
        <taxon>Bacillales</taxon>
        <taxon>Paenibacillaceae</taxon>
    </lineage>
</organism>
<protein>
    <submittedName>
        <fullName evidence="3">GerMN domain-containing protein</fullName>
    </submittedName>
</protein>
<dbReference type="SMART" id="SM00909">
    <property type="entry name" value="Germane"/>
    <property type="match status" value="1"/>
</dbReference>
<feature type="domain" description="GerMN" evidence="2">
    <location>
        <begin position="105"/>
        <end position="191"/>
    </location>
</feature>
<feature type="compositionally biased region" description="Acidic residues" evidence="1">
    <location>
        <begin position="206"/>
        <end position="217"/>
    </location>
</feature>
<keyword evidence="4" id="KW-1185">Reference proteome</keyword>
<evidence type="ECO:0000259" key="2">
    <source>
        <dbReference type="SMART" id="SM00909"/>
    </source>
</evidence>
<proteinExistence type="predicted"/>
<dbReference type="InterPro" id="IPR019606">
    <property type="entry name" value="GerMN"/>
</dbReference>